<dbReference type="Pfam" id="PF01535">
    <property type="entry name" value="PPR"/>
    <property type="match status" value="1"/>
</dbReference>
<dbReference type="InterPro" id="IPR002885">
    <property type="entry name" value="PPR_rpt"/>
</dbReference>
<dbReference type="EMBL" id="JACMSC010000010">
    <property type="protein sequence ID" value="KAG6505711.1"/>
    <property type="molecule type" value="Genomic_DNA"/>
</dbReference>
<evidence type="ECO:0000256" key="2">
    <source>
        <dbReference type="PROSITE-ProRule" id="PRU00708"/>
    </source>
</evidence>
<dbReference type="AlphaFoldDB" id="A0A8J5GFX1"/>
<keyword evidence="5" id="KW-1185">Reference proteome</keyword>
<evidence type="ECO:0000313" key="5">
    <source>
        <dbReference type="Proteomes" id="UP000734854"/>
    </source>
</evidence>
<evidence type="ECO:0000256" key="3">
    <source>
        <dbReference type="SAM" id="MobiDB-lite"/>
    </source>
</evidence>
<keyword evidence="1" id="KW-0677">Repeat</keyword>
<feature type="compositionally biased region" description="Basic and acidic residues" evidence="3">
    <location>
        <begin position="208"/>
        <end position="220"/>
    </location>
</feature>
<dbReference type="Proteomes" id="UP000734854">
    <property type="component" value="Unassembled WGS sequence"/>
</dbReference>
<dbReference type="PANTHER" id="PTHR46443:SF3">
    <property type="entry name" value="PROTEIN MARD1"/>
    <property type="match status" value="1"/>
</dbReference>
<protein>
    <recommendedName>
        <fullName evidence="6">Pentatricopeptide repeat-containing protein</fullName>
    </recommendedName>
</protein>
<dbReference type="InterPro" id="IPR011990">
    <property type="entry name" value="TPR-like_helical_dom_sf"/>
</dbReference>
<gene>
    <name evidence="4" type="ORF">ZIOFF_038076</name>
</gene>
<accession>A0A8J5GFX1</accession>
<dbReference type="NCBIfam" id="TIGR00756">
    <property type="entry name" value="PPR"/>
    <property type="match status" value="2"/>
</dbReference>
<evidence type="ECO:0000313" key="4">
    <source>
        <dbReference type="EMBL" id="KAG6505711.1"/>
    </source>
</evidence>
<sequence>MLNAFVEFGLVESAVQVFDQMPERNCVTYNALLAGFCHNREGSRGLEIFQWMLLNGLEISDFTLTSAMNACALVTDMKKSEQIHAFLIKSGCKLSAWIEAALLDINGQHNEALSLFQLGIVRNDLMIMDEFSYSAVLALCGTLEVGNALFSMFAKCGNLEDSITLFSQMPQHDIVSTAAATSPELSQSSPFQGSLWVGVSSSSSSDSLRGHQEPDLHTETKSLPSIGRQLLSDATKSSGTESKLHARSFADTDAVGLSIIDALNEEKSTKAFPNSESGRVVFGSLLKVRIPSLCPGSMSPVGSPIEFGVKNKESQLALLSPAQSSLGLEMTTSSSCRVFARSISMSEMELSEDYTSVISHGPNPRTTHIFDNCIVESCGDGFTASIETNSSTPTDRPGHLSNDFFIS</sequence>
<feature type="repeat" description="PPR" evidence="2">
    <location>
        <begin position="25"/>
        <end position="59"/>
    </location>
</feature>
<dbReference type="Gene3D" id="1.25.40.10">
    <property type="entry name" value="Tetratricopeptide repeat domain"/>
    <property type="match status" value="1"/>
</dbReference>
<organism evidence="4 5">
    <name type="scientific">Zingiber officinale</name>
    <name type="common">Ginger</name>
    <name type="synonym">Amomum zingiber</name>
    <dbReference type="NCBI Taxonomy" id="94328"/>
    <lineage>
        <taxon>Eukaryota</taxon>
        <taxon>Viridiplantae</taxon>
        <taxon>Streptophyta</taxon>
        <taxon>Embryophyta</taxon>
        <taxon>Tracheophyta</taxon>
        <taxon>Spermatophyta</taxon>
        <taxon>Magnoliopsida</taxon>
        <taxon>Liliopsida</taxon>
        <taxon>Zingiberales</taxon>
        <taxon>Zingiberaceae</taxon>
        <taxon>Zingiber</taxon>
    </lineage>
</organism>
<comment type="caution">
    <text evidence="4">The sequence shown here is derived from an EMBL/GenBank/DDBJ whole genome shotgun (WGS) entry which is preliminary data.</text>
</comment>
<dbReference type="InterPro" id="IPR044593">
    <property type="entry name" value="FLZ8/MARD1"/>
</dbReference>
<dbReference type="PROSITE" id="PS51375">
    <property type="entry name" value="PPR"/>
    <property type="match status" value="1"/>
</dbReference>
<name>A0A8J5GFX1_ZINOF</name>
<dbReference type="Pfam" id="PF13041">
    <property type="entry name" value="PPR_2"/>
    <property type="match status" value="1"/>
</dbReference>
<reference evidence="4 5" key="1">
    <citation type="submission" date="2020-08" db="EMBL/GenBank/DDBJ databases">
        <title>Plant Genome Project.</title>
        <authorList>
            <person name="Zhang R.-G."/>
        </authorList>
    </citation>
    <scope>NUCLEOTIDE SEQUENCE [LARGE SCALE GENOMIC DNA]</scope>
    <source>
        <tissue evidence="4">Rhizome</tissue>
    </source>
</reference>
<dbReference type="PANTHER" id="PTHR46443">
    <property type="entry name" value="FCS-LIKE ZINC FINGER 8"/>
    <property type="match status" value="1"/>
</dbReference>
<proteinExistence type="predicted"/>
<evidence type="ECO:0000256" key="1">
    <source>
        <dbReference type="ARBA" id="ARBA00022737"/>
    </source>
</evidence>
<evidence type="ECO:0008006" key="6">
    <source>
        <dbReference type="Google" id="ProtNLM"/>
    </source>
</evidence>
<feature type="region of interest" description="Disordered" evidence="3">
    <location>
        <begin position="386"/>
        <end position="407"/>
    </location>
</feature>
<feature type="region of interest" description="Disordered" evidence="3">
    <location>
        <begin position="205"/>
        <end position="224"/>
    </location>
</feature>